<gene>
    <name evidence="1" type="ORF">QFC20_002707</name>
</gene>
<sequence>MRSYLLIPSLVAAANAIVLPPAAPYVDNTAILLTTSSAPTHDSPSCLRDNYYGAYGSVSQPDHVFITTEQCVLEQDAFANGFESGSIALLKEETKGRVLVWVGEAGVAQETALGLAPTDSVYETILANLEALGELESPDNGLLGEKQQHAFAAPREAFDAVTLYHQSRHSLILGVSPGTLGIIDRIVPGHLSLVALPAQAYPLAFAGNSYGPPVPEHLINNLVNITSGLKYSAQVDQVLDALNYREIVRSVRWLTGESGSGIVSRHSFSPGSRVAAKWIKGFAPNVICHYCPSKSSTGPLTILSAHYDSRGSFGRWGAPGADDDASGTAHLLAIAEAIKGANVTFKKEVVLAFFAGEEQGLLGSAAYAKSLHEANATVLLQTQADMLGYHDPLEPMQLAFPASIGTPEAAYLLGNLSKIYAPELVIGTT</sequence>
<comment type="caution">
    <text evidence="1">The sequence shown here is derived from an EMBL/GenBank/DDBJ whole genome shotgun (WGS) entry which is preliminary data.</text>
</comment>
<evidence type="ECO:0000313" key="2">
    <source>
        <dbReference type="Proteomes" id="UP001230649"/>
    </source>
</evidence>
<protein>
    <submittedName>
        <fullName evidence="1">Uncharacterized protein</fullName>
    </submittedName>
</protein>
<dbReference type="EMBL" id="JASBWS010000021">
    <property type="protein sequence ID" value="KAJ9110941.1"/>
    <property type="molecule type" value="Genomic_DNA"/>
</dbReference>
<reference evidence="1" key="1">
    <citation type="submission" date="2023-04" db="EMBL/GenBank/DDBJ databases">
        <title>Draft Genome sequencing of Naganishia species isolated from polar environments using Oxford Nanopore Technology.</title>
        <authorList>
            <person name="Leo P."/>
            <person name="Venkateswaran K."/>
        </authorList>
    </citation>
    <scope>NUCLEOTIDE SEQUENCE</scope>
    <source>
        <strain evidence="1">MNA-CCFEE 5262</strain>
    </source>
</reference>
<name>A0ACC2WIM8_9TREE</name>
<keyword evidence="2" id="KW-1185">Reference proteome</keyword>
<proteinExistence type="predicted"/>
<accession>A0ACC2WIM8</accession>
<dbReference type="Proteomes" id="UP001230649">
    <property type="component" value="Unassembled WGS sequence"/>
</dbReference>
<organism evidence="1 2">
    <name type="scientific">Naganishia adeliensis</name>
    <dbReference type="NCBI Taxonomy" id="92952"/>
    <lineage>
        <taxon>Eukaryota</taxon>
        <taxon>Fungi</taxon>
        <taxon>Dikarya</taxon>
        <taxon>Basidiomycota</taxon>
        <taxon>Agaricomycotina</taxon>
        <taxon>Tremellomycetes</taxon>
        <taxon>Filobasidiales</taxon>
        <taxon>Filobasidiaceae</taxon>
        <taxon>Naganishia</taxon>
    </lineage>
</organism>
<evidence type="ECO:0000313" key="1">
    <source>
        <dbReference type="EMBL" id="KAJ9110941.1"/>
    </source>
</evidence>